<feature type="region of interest" description="Disordered" evidence="3">
    <location>
        <begin position="111"/>
        <end position="130"/>
    </location>
</feature>
<protein>
    <recommendedName>
        <fullName evidence="4">C2 domain-containing protein</fullName>
    </recommendedName>
</protein>
<sequence length="130" mass="15152">MWKHTIGKMDPYAILIYRTQEQRSSIAKGKGSNPEWNESFLFTVSDHVSELTIKLMDSDKFSSDDFVGEAKIPLEPLFMERVLPPMVYNVVKDQEYHGEIKVGLTFNPEPKEDYHQEYNEENYGGWRESA</sequence>
<keyword evidence="6" id="KW-1185">Reference proteome</keyword>
<keyword evidence="1" id="KW-0479">Metal-binding</keyword>
<feature type="domain" description="C2" evidence="4">
    <location>
        <begin position="1"/>
        <end position="87"/>
    </location>
</feature>
<dbReference type="PROSITE" id="PS50004">
    <property type="entry name" value="C2"/>
    <property type="match status" value="1"/>
</dbReference>
<dbReference type="Pfam" id="PF00168">
    <property type="entry name" value="C2"/>
    <property type="match status" value="1"/>
</dbReference>
<comment type="caution">
    <text evidence="5">The sequence shown here is derived from an EMBL/GenBank/DDBJ whole genome shotgun (WGS) entry which is preliminary data.</text>
</comment>
<dbReference type="PANTHER" id="PTHR46502">
    <property type="entry name" value="C2 DOMAIN-CONTAINING"/>
    <property type="match status" value="1"/>
</dbReference>
<dbReference type="OrthoDB" id="419768at2759"/>
<name>A0A9D5C0D5_9LILI</name>
<evidence type="ECO:0000256" key="3">
    <source>
        <dbReference type="SAM" id="MobiDB-lite"/>
    </source>
</evidence>
<accession>A0A9D5C0D5</accession>
<evidence type="ECO:0000256" key="2">
    <source>
        <dbReference type="ARBA" id="ARBA00022837"/>
    </source>
</evidence>
<dbReference type="SUPFAM" id="SSF49562">
    <property type="entry name" value="C2 domain (Calcium/lipid-binding domain, CaLB)"/>
    <property type="match status" value="1"/>
</dbReference>
<dbReference type="Gene3D" id="2.60.40.150">
    <property type="entry name" value="C2 domain"/>
    <property type="match status" value="1"/>
</dbReference>
<dbReference type="Proteomes" id="UP001085076">
    <property type="component" value="Miscellaneous, Linkage group lg09"/>
</dbReference>
<dbReference type="EMBL" id="JAGGNH010000009">
    <property type="protein sequence ID" value="KAJ0963818.1"/>
    <property type="molecule type" value="Genomic_DNA"/>
</dbReference>
<reference evidence="5" key="1">
    <citation type="submission" date="2021-03" db="EMBL/GenBank/DDBJ databases">
        <authorList>
            <person name="Li Z."/>
            <person name="Yang C."/>
        </authorList>
    </citation>
    <scope>NUCLEOTIDE SEQUENCE</scope>
    <source>
        <strain evidence="5">Dzin_1.0</strain>
        <tissue evidence="5">Leaf</tissue>
    </source>
</reference>
<evidence type="ECO:0000256" key="1">
    <source>
        <dbReference type="ARBA" id="ARBA00022723"/>
    </source>
</evidence>
<dbReference type="AlphaFoldDB" id="A0A9D5C0D5"/>
<dbReference type="PANTHER" id="PTHR46502:SF2">
    <property type="entry name" value="16 KDA PHLOEM PROTEIN 2"/>
    <property type="match status" value="1"/>
</dbReference>
<proteinExistence type="predicted"/>
<evidence type="ECO:0000313" key="6">
    <source>
        <dbReference type="Proteomes" id="UP001085076"/>
    </source>
</evidence>
<evidence type="ECO:0000313" key="5">
    <source>
        <dbReference type="EMBL" id="KAJ0963818.1"/>
    </source>
</evidence>
<dbReference type="InterPro" id="IPR035892">
    <property type="entry name" value="C2_domain_sf"/>
</dbReference>
<dbReference type="GO" id="GO:0046872">
    <property type="term" value="F:metal ion binding"/>
    <property type="evidence" value="ECO:0007669"/>
    <property type="project" value="UniProtKB-KW"/>
</dbReference>
<organism evidence="5 6">
    <name type="scientific">Dioscorea zingiberensis</name>
    <dbReference type="NCBI Taxonomy" id="325984"/>
    <lineage>
        <taxon>Eukaryota</taxon>
        <taxon>Viridiplantae</taxon>
        <taxon>Streptophyta</taxon>
        <taxon>Embryophyta</taxon>
        <taxon>Tracheophyta</taxon>
        <taxon>Spermatophyta</taxon>
        <taxon>Magnoliopsida</taxon>
        <taxon>Liliopsida</taxon>
        <taxon>Dioscoreales</taxon>
        <taxon>Dioscoreaceae</taxon>
        <taxon>Dioscorea</taxon>
    </lineage>
</organism>
<dbReference type="SMART" id="SM00239">
    <property type="entry name" value="C2"/>
    <property type="match status" value="1"/>
</dbReference>
<reference evidence="5" key="2">
    <citation type="journal article" date="2022" name="Hortic Res">
        <title>The genome of Dioscorea zingiberensis sheds light on the biosynthesis, origin and evolution of the medicinally important diosgenin saponins.</title>
        <authorList>
            <person name="Li Y."/>
            <person name="Tan C."/>
            <person name="Li Z."/>
            <person name="Guo J."/>
            <person name="Li S."/>
            <person name="Chen X."/>
            <person name="Wang C."/>
            <person name="Dai X."/>
            <person name="Yang H."/>
            <person name="Song W."/>
            <person name="Hou L."/>
            <person name="Xu J."/>
            <person name="Tong Z."/>
            <person name="Xu A."/>
            <person name="Yuan X."/>
            <person name="Wang W."/>
            <person name="Yang Q."/>
            <person name="Chen L."/>
            <person name="Sun Z."/>
            <person name="Wang K."/>
            <person name="Pan B."/>
            <person name="Chen J."/>
            <person name="Bao Y."/>
            <person name="Liu F."/>
            <person name="Qi X."/>
            <person name="Gang D.R."/>
            <person name="Wen J."/>
            <person name="Li J."/>
        </authorList>
    </citation>
    <scope>NUCLEOTIDE SEQUENCE</scope>
    <source>
        <strain evidence="5">Dzin_1.0</strain>
    </source>
</reference>
<dbReference type="InterPro" id="IPR000008">
    <property type="entry name" value="C2_dom"/>
</dbReference>
<keyword evidence="2" id="KW-0106">Calcium</keyword>
<evidence type="ECO:0000259" key="4">
    <source>
        <dbReference type="PROSITE" id="PS50004"/>
    </source>
</evidence>
<gene>
    <name evidence="5" type="ORF">J5N97_028940</name>
</gene>